<evidence type="ECO:0000256" key="2">
    <source>
        <dbReference type="ARBA" id="ARBA00023015"/>
    </source>
</evidence>
<evidence type="ECO:0000256" key="3">
    <source>
        <dbReference type="ARBA" id="ARBA00023125"/>
    </source>
</evidence>
<keyword evidence="2" id="KW-0805">Transcription regulation</keyword>
<keyword evidence="3" id="KW-0238">DNA-binding</keyword>
<proteinExistence type="inferred from homology"/>
<evidence type="ECO:0000256" key="5">
    <source>
        <dbReference type="ARBA" id="ARBA00049656"/>
    </source>
</evidence>
<dbReference type="PANTHER" id="PTHR43864:SF2">
    <property type="entry name" value="PUR OPERON REPRESSOR"/>
    <property type="match status" value="1"/>
</dbReference>
<dbReference type="InterPro" id="IPR029057">
    <property type="entry name" value="PRTase-like"/>
</dbReference>
<dbReference type="EMBL" id="BLZR01000001">
    <property type="protein sequence ID" value="GFP77967.1"/>
    <property type="molecule type" value="Genomic_DNA"/>
</dbReference>
<dbReference type="InterPro" id="IPR010078">
    <property type="entry name" value="PurR_Bsub"/>
</dbReference>
<organism evidence="8 9">
    <name type="scientific">Clostridium fungisolvens</name>
    <dbReference type="NCBI Taxonomy" id="1604897"/>
    <lineage>
        <taxon>Bacteria</taxon>
        <taxon>Bacillati</taxon>
        <taxon>Bacillota</taxon>
        <taxon>Clostridia</taxon>
        <taxon>Eubacteriales</taxon>
        <taxon>Clostridiaceae</taxon>
        <taxon>Clostridium</taxon>
    </lineage>
</organism>
<dbReference type="GO" id="GO:0045892">
    <property type="term" value="P:negative regulation of DNA-templated transcription"/>
    <property type="evidence" value="ECO:0007669"/>
    <property type="project" value="InterPro"/>
</dbReference>
<dbReference type="SUPFAM" id="SSF46785">
    <property type="entry name" value="Winged helix' DNA-binding domain"/>
    <property type="match status" value="1"/>
</dbReference>
<dbReference type="Pfam" id="PF09182">
    <property type="entry name" value="PuR_N"/>
    <property type="match status" value="1"/>
</dbReference>
<dbReference type="InterPro" id="IPR000836">
    <property type="entry name" value="PRTase_dom"/>
</dbReference>
<dbReference type="InterPro" id="IPR050118">
    <property type="entry name" value="Pur/Pyrimidine_PRTase"/>
</dbReference>
<reference evidence="8 9" key="1">
    <citation type="submission" date="2020-07" db="EMBL/GenBank/DDBJ databases">
        <title>A new beta-1,3-glucan-decomposing anaerobic bacterium isolated from anoxic soil subjected to biological soil disinfestation.</title>
        <authorList>
            <person name="Ueki A."/>
            <person name="Tonouchi A."/>
        </authorList>
    </citation>
    <scope>NUCLEOTIDE SEQUENCE [LARGE SCALE GENOMIC DNA]</scope>
    <source>
        <strain evidence="8 9">TW1</strain>
    </source>
</reference>
<comment type="similarity">
    <text evidence="5">Belongs to the purine/pyrimidine phosphoribosyltransferase family. PurR subfamily.</text>
</comment>
<dbReference type="SUPFAM" id="SSF53271">
    <property type="entry name" value="PRTase-like"/>
    <property type="match status" value="1"/>
</dbReference>
<dbReference type="InterPro" id="IPR036390">
    <property type="entry name" value="WH_DNA-bd_sf"/>
</dbReference>
<keyword evidence="9" id="KW-1185">Reference proteome</keyword>
<feature type="domain" description="Phosphoribosyltransferase" evidence="6">
    <location>
        <begin position="140"/>
        <end position="265"/>
    </location>
</feature>
<dbReference type="GO" id="GO:0003677">
    <property type="term" value="F:DNA binding"/>
    <property type="evidence" value="ECO:0007669"/>
    <property type="project" value="UniProtKB-KW"/>
</dbReference>
<dbReference type="InterPro" id="IPR036388">
    <property type="entry name" value="WH-like_DNA-bd_sf"/>
</dbReference>
<dbReference type="InterPro" id="IPR015265">
    <property type="entry name" value="PuR_N"/>
</dbReference>
<protein>
    <submittedName>
        <fullName evidence="8">Pur operon repressor</fullName>
    </submittedName>
</protein>
<dbReference type="NCBIfam" id="TIGR01743">
    <property type="entry name" value="purR_Bsub"/>
    <property type="match status" value="1"/>
</dbReference>
<dbReference type="PANTHER" id="PTHR43864">
    <property type="entry name" value="HYPOXANTHINE/GUANINE PHOSPHORIBOSYLTRANSFERASE"/>
    <property type="match status" value="1"/>
</dbReference>
<sequence length="290" mass="31975">MIVLKFIYIIRKVYDVGDILEKISRNGRIAAITKYLIENPNKVIGLNTFSELLNAAKSTISEDIVIVRELLEKMYMGRVETISGAAGGIRYIAEIGETAKKDFANRLCEMLKDPNRVVPGNFIYMTDVMYNPEIISKAGLILSSFFNKDEIDYVVTVETKGIPLAYEVARNLGVQLVIARRDSKVTEGPTVTINYVSGSSGRLQQMSLSKRSLKTGSKCIFIDDFLKGGGTAKGITDLLKEFDSNLIGIGVLVDNVGTNKKLINNYVAIAELKGVEETGEVIMNPSLLFQ</sequence>
<evidence type="ECO:0000259" key="7">
    <source>
        <dbReference type="Pfam" id="PF09182"/>
    </source>
</evidence>
<dbReference type="GO" id="GO:0045982">
    <property type="term" value="P:negative regulation of purine nucleobase metabolic process"/>
    <property type="evidence" value="ECO:0007669"/>
    <property type="project" value="InterPro"/>
</dbReference>
<evidence type="ECO:0000256" key="1">
    <source>
        <dbReference type="ARBA" id="ARBA00011738"/>
    </source>
</evidence>
<dbReference type="AlphaFoldDB" id="A0A6V8SLB0"/>
<accession>A0A6V8SLB0</accession>
<dbReference type="Gene3D" id="1.10.10.10">
    <property type="entry name" value="Winged helix-like DNA-binding domain superfamily/Winged helix DNA-binding domain"/>
    <property type="match status" value="1"/>
</dbReference>
<evidence type="ECO:0000256" key="4">
    <source>
        <dbReference type="ARBA" id="ARBA00023163"/>
    </source>
</evidence>
<dbReference type="Gene3D" id="3.40.50.2020">
    <property type="match status" value="1"/>
</dbReference>
<dbReference type="CDD" id="cd06223">
    <property type="entry name" value="PRTases_typeI"/>
    <property type="match status" value="1"/>
</dbReference>
<comment type="caution">
    <text evidence="8">The sequence shown here is derived from an EMBL/GenBank/DDBJ whole genome shotgun (WGS) entry which is preliminary data.</text>
</comment>
<keyword evidence="4" id="KW-0804">Transcription</keyword>
<name>A0A6V8SLB0_9CLOT</name>
<feature type="domain" description="Bacterial purine repressor N-terminal" evidence="7">
    <location>
        <begin position="25"/>
        <end position="92"/>
    </location>
</feature>
<dbReference type="Proteomes" id="UP000580568">
    <property type="component" value="Unassembled WGS sequence"/>
</dbReference>
<dbReference type="Pfam" id="PF00156">
    <property type="entry name" value="Pribosyltran"/>
    <property type="match status" value="1"/>
</dbReference>
<evidence type="ECO:0000313" key="8">
    <source>
        <dbReference type="EMBL" id="GFP77967.1"/>
    </source>
</evidence>
<evidence type="ECO:0000259" key="6">
    <source>
        <dbReference type="Pfam" id="PF00156"/>
    </source>
</evidence>
<gene>
    <name evidence="8" type="ORF">bsdtw1_04157</name>
</gene>
<comment type="subunit">
    <text evidence="1">Homodimer.</text>
</comment>
<evidence type="ECO:0000313" key="9">
    <source>
        <dbReference type="Proteomes" id="UP000580568"/>
    </source>
</evidence>